<dbReference type="RefSeq" id="WP_044390388.1">
    <property type="nucleotide sequence ID" value="NZ_JXIQ01000005.1"/>
</dbReference>
<reference evidence="1 2" key="1">
    <citation type="submission" date="2015-01" db="EMBL/GenBank/DDBJ databases">
        <title>Draft genome sequences of the supercritical CO2 tolerant bacteria Bacillus subterraneus MITOT1 and Bacillus cereus MIT0214.</title>
        <authorList>
            <person name="Peet K.C."/>
            <person name="Thompson J.R."/>
        </authorList>
    </citation>
    <scope>NUCLEOTIDE SEQUENCE [LARGE SCALE GENOMIC DNA]</scope>
    <source>
        <strain evidence="1 2">MITOT1</strain>
    </source>
</reference>
<organism evidence="1 2">
    <name type="scientific">Mesobacillus subterraneus</name>
    <dbReference type="NCBI Taxonomy" id="285983"/>
    <lineage>
        <taxon>Bacteria</taxon>
        <taxon>Bacillati</taxon>
        <taxon>Bacillota</taxon>
        <taxon>Bacilli</taxon>
        <taxon>Bacillales</taxon>
        <taxon>Bacillaceae</taxon>
        <taxon>Mesobacillus</taxon>
    </lineage>
</organism>
<name>A0A0D6ZE73_9BACI</name>
<sequence length="134" mass="15590">MAGTEICVEFNIIGDYFQEEEISNILELIPSEFYRKGDAIKNRTLVRKETCWTISSGFEESLDINEQIKKILYSLQNKSEELNFLKKELNLDYLLTIIINVQEENVPAMYFESNVLGFINNISAEIDIDLYLFS</sequence>
<dbReference type="InterPro" id="IPR025459">
    <property type="entry name" value="DUF4279"/>
</dbReference>
<dbReference type="AlphaFoldDB" id="A0A0D6ZE73"/>
<keyword evidence="2" id="KW-1185">Reference proteome</keyword>
<accession>A0A0D6ZE73</accession>
<dbReference type="Proteomes" id="UP000032512">
    <property type="component" value="Unassembled WGS sequence"/>
</dbReference>
<dbReference type="OrthoDB" id="893918at2"/>
<evidence type="ECO:0000313" key="1">
    <source>
        <dbReference type="EMBL" id="KIY23822.1"/>
    </source>
</evidence>
<evidence type="ECO:0008006" key="3">
    <source>
        <dbReference type="Google" id="ProtNLM"/>
    </source>
</evidence>
<gene>
    <name evidence="1" type="ORF">UB32_00720</name>
</gene>
<dbReference type="EMBL" id="JXIQ01000005">
    <property type="protein sequence ID" value="KIY23822.1"/>
    <property type="molecule type" value="Genomic_DNA"/>
</dbReference>
<dbReference type="Pfam" id="PF14106">
    <property type="entry name" value="DUF4279"/>
    <property type="match status" value="1"/>
</dbReference>
<comment type="caution">
    <text evidence="1">The sequence shown here is derived from an EMBL/GenBank/DDBJ whole genome shotgun (WGS) entry which is preliminary data.</text>
</comment>
<evidence type="ECO:0000313" key="2">
    <source>
        <dbReference type="Proteomes" id="UP000032512"/>
    </source>
</evidence>
<dbReference type="PATRIC" id="fig|285983.3.peg.3946"/>
<proteinExistence type="predicted"/>
<protein>
    <recommendedName>
        <fullName evidence="3">DUF4279 domain-containing protein</fullName>
    </recommendedName>
</protein>